<gene>
    <name evidence="2" type="ORF">LCGC14_2827790</name>
</gene>
<feature type="non-terminal residue" evidence="2">
    <location>
        <position position="132"/>
    </location>
</feature>
<proteinExistence type="predicted"/>
<accession>A0A0F9ANH6</accession>
<reference evidence="2" key="1">
    <citation type="journal article" date="2015" name="Nature">
        <title>Complex archaea that bridge the gap between prokaryotes and eukaryotes.</title>
        <authorList>
            <person name="Spang A."/>
            <person name="Saw J.H."/>
            <person name="Jorgensen S.L."/>
            <person name="Zaremba-Niedzwiedzka K."/>
            <person name="Martijn J."/>
            <person name="Lind A.E."/>
            <person name="van Eijk R."/>
            <person name="Schleper C."/>
            <person name="Guy L."/>
            <person name="Ettema T.J."/>
        </authorList>
    </citation>
    <scope>NUCLEOTIDE SEQUENCE</scope>
</reference>
<protein>
    <recommendedName>
        <fullName evidence="1">Nuclease associated modular domain-containing protein</fullName>
    </recommendedName>
</protein>
<feature type="domain" description="Nuclease associated modular" evidence="1">
    <location>
        <begin position="71"/>
        <end position="82"/>
    </location>
</feature>
<dbReference type="GO" id="GO:0003677">
    <property type="term" value="F:DNA binding"/>
    <property type="evidence" value="ECO:0007669"/>
    <property type="project" value="InterPro"/>
</dbReference>
<dbReference type="InterPro" id="IPR003611">
    <property type="entry name" value="NUMOD3"/>
</dbReference>
<comment type="caution">
    <text evidence="2">The sequence shown here is derived from an EMBL/GenBank/DDBJ whole genome shotgun (WGS) entry which is preliminary data.</text>
</comment>
<dbReference type="Pfam" id="PF07460">
    <property type="entry name" value="NUMOD3"/>
    <property type="match status" value="2"/>
</dbReference>
<dbReference type="AlphaFoldDB" id="A0A0F9ANH6"/>
<sequence>MRPKGFKHTEKTKKKMSLKAMGKGNHFYKNGVTMRERVCIDCRKSFVNPYAIRCKKCSSKINIRKCLKKRKSLKGRNNPMFGHPAPHGKGKYYKKIWMRSSYEIAYAKWLDENKIDWIYEGKTFDLGNTTYT</sequence>
<name>A0A0F9ANH6_9ZZZZ</name>
<evidence type="ECO:0000259" key="1">
    <source>
        <dbReference type="Pfam" id="PF07460"/>
    </source>
</evidence>
<feature type="domain" description="Nuclease associated modular" evidence="1">
    <location>
        <begin position="5"/>
        <end position="28"/>
    </location>
</feature>
<organism evidence="2">
    <name type="scientific">marine sediment metagenome</name>
    <dbReference type="NCBI Taxonomy" id="412755"/>
    <lineage>
        <taxon>unclassified sequences</taxon>
        <taxon>metagenomes</taxon>
        <taxon>ecological metagenomes</taxon>
    </lineage>
</organism>
<dbReference type="EMBL" id="LAZR01053774">
    <property type="protein sequence ID" value="KKK80009.1"/>
    <property type="molecule type" value="Genomic_DNA"/>
</dbReference>
<dbReference type="Gene3D" id="3.40.91.30">
    <property type="match status" value="1"/>
</dbReference>
<evidence type="ECO:0000313" key="2">
    <source>
        <dbReference type="EMBL" id="KKK80009.1"/>
    </source>
</evidence>